<comment type="similarity">
    <text evidence="1">Belongs to the dynein light chain family.</text>
</comment>
<organism evidence="2">
    <name type="scientific">Haptolina brevifila</name>
    <dbReference type="NCBI Taxonomy" id="156173"/>
    <lineage>
        <taxon>Eukaryota</taxon>
        <taxon>Haptista</taxon>
        <taxon>Haptophyta</taxon>
        <taxon>Prymnesiophyceae</taxon>
        <taxon>Prymnesiales</taxon>
        <taxon>Prymnesiaceae</taxon>
        <taxon>Haptolina</taxon>
    </lineage>
</organism>
<dbReference type="AlphaFoldDB" id="A0A7S2DS39"/>
<evidence type="ECO:0000256" key="1">
    <source>
        <dbReference type="RuleBase" id="RU365010"/>
    </source>
</evidence>
<dbReference type="SMART" id="SM01375">
    <property type="entry name" value="Dynein_light"/>
    <property type="match status" value="1"/>
</dbReference>
<dbReference type="GO" id="GO:0007017">
    <property type="term" value="P:microtubule-based process"/>
    <property type="evidence" value="ECO:0007669"/>
    <property type="project" value="InterPro"/>
</dbReference>
<dbReference type="Pfam" id="PF01221">
    <property type="entry name" value="Dynein_light"/>
    <property type="match status" value="1"/>
</dbReference>
<dbReference type="EMBL" id="HBGU01036553">
    <property type="protein sequence ID" value="CAD9462372.1"/>
    <property type="molecule type" value="Transcribed_RNA"/>
</dbReference>
<dbReference type="InterPro" id="IPR001372">
    <property type="entry name" value="Dynein_light_chain_typ-1/2"/>
</dbReference>
<evidence type="ECO:0000313" key="2">
    <source>
        <dbReference type="EMBL" id="CAD9462372.1"/>
    </source>
</evidence>
<dbReference type="GO" id="GO:0005868">
    <property type="term" value="C:cytoplasmic dynein complex"/>
    <property type="evidence" value="ECO:0007669"/>
    <property type="project" value="TreeGrafter"/>
</dbReference>
<keyword evidence="1" id="KW-0493">Microtubule</keyword>
<gene>
    <name evidence="2" type="ORF">CBRE1094_LOCUS20057</name>
</gene>
<reference evidence="2" key="1">
    <citation type="submission" date="2021-01" db="EMBL/GenBank/DDBJ databases">
        <authorList>
            <person name="Corre E."/>
            <person name="Pelletier E."/>
            <person name="Niang G."/>
            <person name="Scheremetjew M."/>
            <person name="Finn R."/>
            <person name="Kale V."/>
            <person name="Holt S."/>
            <person name="Cochrane G."/>
            <person name="Meng A."/>
            <person name="Brown T."/>
            <person name="Cohen L."/>
        </authorList>
    </citation>
    <scope>NUCLEOTIDE SEQUENCE</scope>
    <source>
        <strain evidence="2">UTEX LB 985</strain>
    </source>
</reference>
<dbReference type="PANTHER" id="PTHR11886">
    <property type="entry name" value="DYNEIN LIGHT CHAIN"/>
    <property type="match status" value="1"/>
</dbReference>
<comment type="subcellular location">
    <subcellularLocation>
        <location evidence="1">Cytoplasm</location>
        <location evidence="1">Cytoskeleton</location>
    </subcellularLocation>
</comment>
<protein>
    <recommendedName>
        <fullName evidence="1">Dynein light chain</fullName>
    </recommendedName>
</protein>
<dbReference type="InterPro" id="IPR037177">
    <property type="entry name" value="DLC_sf"/>
</dbReference>
<dbReference type="PANTHER" id="PTHR11886:SF35">
    <property type="entry name" value="DYNEIN LIGHT CHAIN"/>
    <property type="match status" value="1"/>
</dbReference>
<keyword evidence="1" id="KW-0963">Cytoplasm</keyword>
<accession>A0A7S2DS39</accession>
<keyword evidence="1" id="KW-0243">Dynein</keyword>
<dbReference type="Gene3D" id="3.30.740.10">
    <property type="entry name" value="Protein Inhibitor Of Neuronal Nitric Oxide Synthase"/>
    <property type="match status" value="1"/>
</dbReference>
<name>A0A7S2DS39_9EUKA</name>
<keyword evidence="1" id="KW-0206">Cytoskeleton</keyword>
<dbReference type="SUPFAM" id="SSF54648">
    <property type="entry name" value="DLC"/>
    <property type="match status" value="1"/>
</dbReference>
<dbReference type="GO" id="GO:0045505">
    <property type="term" value="F:dynein intermediate chain binding"/>
    <property type="evidence" value="ECO:0007669"/>
    <property type="project" value="TreeGrafter"/>
</dbReference>
<dbReference type="GO" id="GO:0005874">
    <property type="term" value="C:microtubule"/>
    <property type="evidence" value="ECO:0007669"/>
    <property type="project" value="UniProtKB-KW"/>
</dbReference>
<sequence length="114" mass="12837">MADKEGEKKKETESNVTVKIVKTDMSEEMVEDIHKVTKSVIGKHKLHKDLATAIKGEFDKLHPPADNKATSGVWHCVVGQDFAVSVTHETHFACYWEASNVKILLWKSKDSPFD</sequence>
<proteinExistence type="inferred from homology"/>
<keyword evidence="1" id="KW-0505">Motor protein</keyword>